<evidence type="ECO:0000313" key="1">
    <source>
        <dbReference type="EMBL" id="TKW58199.1"/>
    </source>
</evidence>
<dbReference type="InterPro" id="IPR029058">
    <property type="entry name" value="AB_hydrolase_fold"/>
</dbReference>
<dbReference type="STRING" id="1306861.A0A4U6XR76"/>
<dbReference type="SUPFAM" id="SSF53474">
    <property type="entry name" value="alpha/beta-Hydrolases"/>
    <property type="match status" value="1"/>
</dbReference>
<proteinExistence type="predicted"/>
<dbReference type="Proteomes" id="UP000310108">
    <property type="component" value="Unassembled WGS sequence"/>
</dbReference>
<keyword evidence="1" id="KW-0645">Protease</keyword>
<reference evidence="1 2" key="1">
    <citation type="journal article" date="2019" name="PLoS ONE">
        <title>Comparative genome analysis indicates high evolutionary potential of pathogenicity genes in Colletotrichum tanaceti.</title>
        <authorList>
            <person name="Lelwala R.V."/>
            <person name="Korhonen P.K."/>
            <person name="Young N.D."/>
            <person name="Scott J.B."/>
            <person name="Ades P.A."/>
            <person name="Gasser R.B."/>
            <person name="Taylor P.W.J."/>
        </authorList>
    </citation>
    <scope>NUCLEOTIDE SEQUENCE [LARGE SCALE GENOMIC DNA]</scope>
    <source>
        <strain evidence="1">BRIP57314</strain>
    </source>
</reference>
<sequence length="142" mass="15428">MTCLARIPRLPTRDARDWQQCINENPFGPGGDQSADPFASGALTRVSEHTNNLIVASGNLDYRVPTNGKVMVLQNTAWNGGQCFDEFPFKAFSLPTTPSDLSSQSAAGKTGDRVEQPRLTFARVFTAGYGKLCGYRTVSLLP</sequence>
<dbReference type="Gene3D" id="3.40.50.12670">
    <property type="match status" value="1"/>
</dbReference>
<name>A0A4U6XR76_9PEZI</name>
<keyword evidence="1" id="KW-0121">Carboxypeptidase</keyword>
<dbReference type="OrthoDB" id="443318at2759"/>
<dbReference type="EMBL" id="PJEX01000028">
    <property type="protein sequence ID" value="TKW58199.1"/>
    <property type="molecule type" value="Genomic_DNA"/>
</dbReference>
<comment type="caution">
    <text evidence="1">The sequence shown here is derived from an EMBL/GenBank/DDBJ whole genome shotgun (WGS) entry which is preliminary data.</text>
</comment>
<accession>A0A4U6XR76</accession>
<protein>
    <submittedName>
        <fullName evidence="1">Carboxypeptidase Y-like protein</fullName>
    </submittedName>
</protein>
<gene>
    <name evidence="1" type="ORF">CTA1_7565</name>
</gene>
<dbReference type="AlphaFoldDB" id="A0A4U6XR76"/>
<keyword evidence="2" id="KW-1185">Reference proteome</keyword>
<evidence type="ECO:0000313" key="2">
    <source>
        <dbReference type="Proteomes" id="UP000310108"/>
    </source>
</evidence>
<dbReference type="GO" id="GO:0004180">
    <property type="term" value="F:carboxypeptidase activity"/>
    <property type="evidence" value="ECO:0007669"/>
    <property type="project" value="UniProtKB-KW"/>
</dbReference>
<organism evidence="1 2">
    <name type="scientific">Colletotrichum tanaceti</name>
    <dbReference type="NCBI Taxonomy" id="1306861"/>
    <lineage>
        <taxon>Eukaryota</taxon>
        <taxon>Fungi</taxon>
        <taxon>Dikarya</taxon>
        <taxon>Ascomycota</taxon>
        <taxon>Pezizomycotina</taxon>
        <taxon>Sordariomycetes</taxon>
        <taxon>Hypocreomycetidae</taxon>
        <taxon>Glomerellales</taxon>
        <taxon>Glomerellaceae</taxon>
        <taxon>Colletotrichum</taxon>
        <taxon>Colletotrichum destructivum species complex</taxon>
    </lineage>
</organism>
<keyword evidence="1" id="KW-0378">Hydrolase</keyword>